<dbReference type="VEuPathDB" id="FungiDB:MMYC01_209441"/>
<dbReference type="AlphaFoldDB" id="A0A175VR15"/>
<protein>
    <submittedName>
        <fullName evidence="2">Uncharacterized protein</fullName>
    </submittedName>
</protein>
<comment type="caution">
    <text evidence="2">The sequence shown here is derived from an EMBL/GenBank/DDBJ whole genome shotgun (WGS) entry which is preliminary data.</text>
</comment>
<keyword evidence="3" id="KW-1185">Reference proteome</keyword>
<evidence type="ECO:0000256" key="1">
    <source>
        <dbReference type="SAM" id="MobiDB-lite"/>
    </source>
</evidence>
<gene>
    <name evidence="2" type="ORF">MMYC01_209441</name>
</gene>
<dbReference type="Proteomes" id="UP000078237">
    <property type="component" value="Unassembled WGS sequence"/>
</dbReference>
<feature type="non-terminal residue" evidence="2">
    <location>
        <position position="1"/>
    </location>
</feature>
<dbReference type="EMBL" id="LCTW02000404">
    <property type="protein sequence ID" value="KXX73936.1"/>
    <property type="molecule type" value="Genomic_DNA"/>
</dbReference>
<name>A0A175VR15_9PEZI</name>
<organism evidence="2 3">
    <name type="scientific">Madurella mycetomatis</name>
    <dbReference type="NCBI Taxonomy" id="100816"/>
    <lineage>
        <taxon>Eukaryota</taxon>
        <taxon>Fungi</taxon>
        <taxon>Dikarya</taxon>
        <taxon>Ascomycota</taxon>
        <taxon>Pezizomycotina</taxon>
        <taxon>Sordariomycetes</taxon>
        <taxon>Sordariomycetidae</taxon>
        <taxon>Sordariales</taxon>
        <taxon>Sordariales incertae sedis</taxon>
        <taxon>Madurella</taxon>
    </lineage>
</organism>
<sequence>LVKFAKLEQLLMADEKMVRLDIYESDPHVEWPTRPGASPRRIGSSSVAGLSSARSRLSADIGA</sequence>
<evidence type="ECO:0000313" key="2">
    <source>
        <dbReference type="EMBL" id="KXX73936.1"/>
    </source>
</evidence>
<evidence type="ECO:0000313" key="3">
    <source>
        <dbReference type="Proteomes" id="UP000078237"/>
    </source>
</evidence>
<reference evidence="2 3" key="1">
    <citation type="journal article" date="2016" name="Genome Announc.">
        <title>Genome Sequence of Madurella mycetomatis mm55, Isolated from a Human Mycetoma Case in Sudan.</title>
        <authorList>
            <person name="Smit S."/>
            <person name="Derks M.F."/>
            <person name="Bervoets S."/>
            <person name="Fahal A."/>
            <person name="van Leeuwen W."/>
            <person name="van Belkum A."/>
            <person name="van de Sande W.W."/>
        </authorList>
    </citation>
    <scope>NUCLEOTIDE SEQUENCE [LARGE SCALE GENOMIC DNA]</scope>
    <source>
        <strain evidence="3">mm55</strain>
    </source>
</reference>
<feature type="compositionally biased region" description="Low complexity" evidence="1">
    <location>
        <begin position="43"/>
        <end position="63"/>
    </location>
</feature>
<accession>A0A175VR15</accession>
<proteinExistence type="predicted"/>
<feature type="region of interest" description="Disordered" evidence="1">
    <location>
        <begin position="29"/>
        <end position="63"/>
    </location>
</feature>